<protein>
    <submittedName>
        <fullName evidence="3">Uncharacterized protein</fullName>
    </submittedName>
</protein>
<proteinExistence type="predicted"/>
<keyword evidence="1" id="KW-0472">Membrane</keyword>
<feature type="signal peptide" evidence="2">
    <location>
        <begin position="1"/>
        <end position="30"/>
    </location>
</feature>
<evidence type="ECO:0000313" key="4">
    <source>
        <dbReference type="Proteomes" id="UP000319212"/>
    </source>
</evidence>
<dbReference type="AlphaFoldDB" id="A0A502DX02"/>
<dbReference type="Proteomes" id="UP000319212">
    <property type="component" value="Unassembled WGS sequence"/>
</dbReference>
<evidence type="ECO:0000256" key="2">
    <source>
        <dbReference type="SAM" id="SignalP"/>
    </source>
</evidence>
<sequence length="152" mass="16353">MANTNPTPVGVLRAVQLCILLIFSPSRFQAAEDADNKKLSSAATVGPSPRALTVRRALFRSGRLVLFAGAIGFMAGLAFGNHIHCAAPKHITSLQIAGTCLLLWGTLFVRGWDIQSFGGVTLSERVNQWLYRFVYCLGTAALVASLSWTQCA</sequence>
<feature type="chain" id="PRO_5021279557" evidence="2">
    <location>
        <begin position="31"/>
        <end position="152"/>
    </location>
</feature>
<reference evidence="3 4" key="1">
    <citation type="journal article" date="2019" name="Environ. Microbiol.">
        <title>Species interactions and distinct microbial communities in high Arctic permafrost affected cryosols are associated with the CH4 and CO2 gas fluxes.</title>
        <authorList>
            <person name="Altshuler I."/>
            <person name="Hamel J."/>
            <person name="Turney S."/>
            <person name="Magnuson E."/>
            <person name="Levesque R."/>
            <person name="Greer C."/>
            <person name="Whyte L.G."/>
        </authorList>
    </citation>
    <scope>NUCLEOTIDE SEQUENCE [LARGE SCALE GENOMIC DNA]</scope>
    <source>
        <strain evidence="3 4">S06.C</strain>
    </source>
</reference>
<keyword evidence="1" id="KW-0812">Transmembrane</keyword>
<organism evidence="3 4">
    <name type="scientific">Variovorax guangxiensis</name>
    <dbReference type="NCBI Taxonomy" id="1775474"/>
    <lineage>
        <taxon>Bacteria</taxon>
        <taxon>Pseudomonadati</taxon>
        <taxon>Pseudomonadota</taxon>
        <taxon>Betaproteobacteria</taxon>
        <taxon>Burkholderiales</taxon>
        <taxon>Comamonadaceae</taxon>
        <taxon>Variovorax</taxon>
    </lineage>
</organism>
<accession>A0A502DX02</accession>
<name>A0A502DX02_9BURK</name>
<gene>
    <name evidence="3" type="ORF">EAH82_10695</name>
</gene>
<comment type="caution">
    <text evidence="3">The sequence shown here is derived from an EMBL/GenBank/DDBJ whole genome shotgun (WGS) entry which is preliminary data.</text>
</comment>
<feature type="transmembrane region" description="Helical" evidence="1">
    <location>
        <begin position="90"/>
        <end position="109"/>
    </location>
</feature>
<feature type="transmembrane region" description="Helical" evidence="1">
    <location>
        <begin position="129"/>
        <end position="148"/>
    </location>
</feature>
<keyword evidence="2" id="KW-0732">Signal</keyword>
<evidence type="ECO:0000256" key="1">
    <source>
        <dbReference type="SAM" id="Phobius"/>
    </source>
</evidence>
<feature type="transmembrane region" description="Helical" evidence="1">
    <location>
        <begin position="64"/>
        <end position="84"/>
    </location>
</feature>
<keyword evidence="1" id="KW-1133">Transmembrane helix</keyword>
<evidence type="ECO:0000313" key="3">
    <source>
        <dbReference type="EMBL" id="TPG29209.1"/>
    </source>
</evidence>
<dbReference type="EMBL" id="RCZI01000002">
    <property type="protein sequence ID" value="TPG29209.1"/>
    <property type="molecule type" value="Genomic_DNA"/>
</dbReference>